<dbReference type="RefSeq" id="WP_260749026.1">
    <property type="nucleotide sequence ID" value="NZ_CP092109.1"/>
</dbReference>
<protein>
    <recommendedName>
        <fullName evidence="3">DNA binding domain-containing protein, excisionase family</fullName>
    </recommendedName>
</protein>
<gene>
    <name evidence="1" type="ORF">L9S41_04515</name>
</gene>
<keyword evidence="2" id="KW-1185">Reference proteome</keyword>
<evidence type="ECO:0000313" key="1">
    <source>
        <dbReference type="EMBL" id="UWZ80666.1"/>
    </source>
</evidence>
<organism evidence="1 2">
    <name type="scientific">Geoalkalibacter halelectricus</name>
    <dbReference type="NCBI Taxonomy" id="2847045"/>
    <lineage>
        <taxon>Bacteria</taxon>
        <taxon>Pseudomonadati</taxon>
        <taxon>Thermodesulfobacteriota</taxon>
        <taxon>Desulfuromonadia</taxon>
        <taxon>Desulfuromonadales</taxon>
        <taxon>Geoalkalibacteraceae</taxon>
        <taxon>Geoalkalibacter</taxon>
    </lineage>
</organism>
<reference evidence="1" key="1">
    <citation type="journal article" date="2022" name="Environ. Microbiol.">
        <title>Geoalkalibacter halelectricus SAP #1 sp. nov. possessing extracellular electron transfer and mineral#reducing capabilities from a haloalkaline environment.</title>
        <authorList>
            <person name="Yadav S."/>
            <person name="Singh R."/>
            <person name="Sundharam S.S."/>
            <person name="Chaudhary S."/>
            <person name="Krishnamurthi S."/>
            <person name="Patil S.A."/>
        </authorList>
    </citation>
    <scope>NUCLEOTIDE SEQUENCE</scope>
    <source>
        <strain evidence="1">SAP-1</strain>
    </source>
</reference>
<proteinExistence type="predicted"/>
<evidence type="ECO:0000313" key="2">
    <source>
        <dbReference type="Proteomes" id="UP001060414"/>
    </source>
</evidence>
<dbReference type="Proteomes" id="UP001060414">
    <property type="component" value="Chromosome"/>
</dbReference>
<name>A0ABY5ZPP4_9BACT</name>
<accession>A0ABY5ZPP4</accession>
<dbReference type="EMBL" id="CP092109">
    <property type="protein sequence ID" value="UWZ80666.1"/>
    <property type="molecule type" value="Genomic_DNA"/>
</dbReference>
<sequence length="78" mass="8486">MQAPADNAYVSLEEAAEILGTTTVNVLMNLKRNRLEGREVDGHWQVSKASLTDHDGDTKAAVSKPMCRRDTCGSCGQH</sequence>
<evidence type="ECO:0008006" key="3">
    <source>
        <dbReference type="Google" id="ProtNLM"/>
    </source>
</evidence>